<dbReference type="EMBL" id="UINC01038631">
    <property type="protein sequence ID" value="SVB35928.1"/>
    <property type="molecule type" value="Genomic_DNA"/>
</dbReference>
<reference evidence="1" key="1">
    <citation type="submission" date="2018-05" db="EMBL/GenBank/DDBJ databases">
        <authorList>
            <person name="Lanie J.A."/>
            <person name="Ng W.-L."/>
            <person name="Kazmierczak K.M."/>
            <person name="Andrzejewski T.M."/>
            <person name="Davidsen T.M."/>
            <person name="Wayne K.J."/>
            <person name="Tettelin H."/>
            <person name="Glass J.I."/>
            <person name="Rusch D."/>
            <person name="Podicherti R."/>
            <person name="Tsui H.-C.T."/>
            <person name="Winkler M.E."/>
        </authorList>
    </citation>
    <scope>NUCLEOTIDE SEQUENCE</scope>
</reference>
<organism evidence="1">
    <name type="scientific">marine metagenome</name>
    <dbReference type="NCBI Taxonomy" id="408172"/>
    <lineage>
        <taxon>unclassified sequences</taxon>
        <taxon>metagenomes</taxon>
        <taxon>ecological metagenomes</taxon>
    </lineage>
</organism>
<name>A0A382DBY9_9ZZZZ</name>
<evidence type="ECO:0000313" key="1">
    <source>
        <dbReference type="EMBL" id="SVB35928.1"/>
    </source>
</evidence>
<proteinExistence type="predicted"/>
<dbReference type="AlphaFoldDB" id="A0A382DBY9"/>
<evidence type="ECO:0008006" key="2">
    <source>
        <dbReference type="Google" id="ProtNLM"/>
    </source>
</evidence>
<gene>
    <name evidence="1" type="ORF">METZ01_LOCUS188782</name>
</gene>
<sequence length="191" mass="21585">MSYKIRYIKEHLILDVDEGLWVLDTGAPASFGSVAKLEIHDQCYDITSNYMGFDNEKLSEALGENIEGLIGGDILNNYDSYWDLSLNRISFSTENMENRGNTISLVFFMGIPTLKVNLRGRSYNWFFDTGAVISYVAEQIEEWEAPVDKHDDFYPGYGNFSTEVFEDEITLGALNMKIKCGVLPSLLGMSL</sequence>
<protein>
    <recommendedName>
        <fullName evidence="2">Peptidase A2 domain-containing protein</fullName>
    </recommendedName>
</protein>
<feature type="non-terminal residue" evidence="1">
    <location>
        <position position="191"/>
    </location>
</feature>
<accession>A0A382DBY9</accession>